<dbReference type="GO" id="GO:0005856">
    <property type="term" value="C:cytoskeleton"/>
    <property type="evidence" value="ECO:0007669"/>
    <property type="project" value="UniProtKB-SubCell"/>
</dbReference>
<comment type="caution">
    <text evidence="16">The sequence shown here is derived from an EMBL/GenBank/DDBJ whole genome shotgun (WGS) entry which is preliminary data.</text>
</comment>
<keyword evidence="3" id="KW-0963">Cytoplasm</keyword>
<dbReference type="PANTHER" id="PTHR24179">
    <property type="entry name" value="PROTEIN PHOSPHATASE 1 REGULATORY SUBUNIT 12"/>
    <property type="match status" value="1"/>
</dbReference>
<feature type="compositionally biased region" description="Basic and acidic residues" evidence="14">
    <location>
        <begin position="681"/>
        <end position="693"/>
    </location>
</feature>
<dbReference type="PROSITE" id="PS50297">
    <property type="entry name" value="ANK_REP_REGION"/>
    <property type="match status" value="4"/>
</dbReference>
<feature type="compositionally biased region" description="Basic and acidic residues" evidence="14">
    <location>
        <begin position="644"/>
        <end position="657"/>
    </location>
</feature>
<dbReference type="InterPro" id="IPR031775">
    <property type="entry name" value="PRKG1_interact"/>
</dbReference>
<dbReference type="OrthoDB" id="19014at2759"/>
<comment type="function">
    <text evidence="9">Regulates myosin phosphatase activity. Augments Ca(2+) sensitivity of the contractile apparatus.</text>
</comment>
<feature type="domain" description="cGMP-dependent protein kinase interacting" evidence="15">
    <location>
        <begin position="963"/>
        <end position="1059"/>
    </location>
</feature>
<dbReference type="InterPro" id="IPR036770">
    <property type="entry name" value="Ankyrin_rpt-contain_sf"/>
</dbReference>
<evidence type="ECO:0000256" key="3">
    <source>
        <dbReference type="ARBA" id="ARBA00022490"/>
    </source>
</evidence>
<feature type="repeat" description="ANK" evidence="13">
    <location>
        <begin position="74"/>
        <end position="106"/>
    </location>
</feature>
<feature type="repeat" description="ANK" evidence="13">
    <location>
        <begin position="233"/>
        <end position="265"/>
    </location>
</feature>
<protein>
    <recommendedName>
        <fullName evidence="11">Protein phosphatase 1 regulatory subunit 12B</fullName>
    </recommendedName>
    <alternativeName>
        <fullName evidence="12">Myosin phosphatase-targeting subunit 2</fullName>
    </alternativeName>
</protein>
<dbReference type="Pfam" id="PF15898">
    <property type="entry name" value="PRKG1_interact"/>
    <property type="match status" value="1"/>
</dbReference>
<dbReference type="GO" id="GO:0019901">
    <property type="term" value="F:protein kinase binding"/>
    <property type="evidence" value="ECO:0007669"/>
    <property type="project" value="InterPro"/>
</dbReference>
<feature type="compositionally biased region" description="Low complexity" evidence="14">
    <location>
        <begin position="788"/>
        <end position="798"/>
    </location>
</feature>
<dbReference type="Gene3D" id="6.10.140.390">
    <property type="match status" value="1"/>
</dbReference>
<feature type="compositionally biased region" description="Basic and acidic residues" evidence="14">
    <location>
        <begin position="337"/>
        <end position="348"/>
    </location>
</feature>
<evidence type="ECO:0000256" key="10">
    <source>
        <dbReference type="ARBA" id="ARBA00065548"/>
    </source>
</evidence>
<feature type="repeat" description="ANK" evidence="13">
    <location>
        <begin position="200"/>
        <end position="232"/>
    </location>
</feature>
<dbReference type="PROSITE" id="PS50088">
    <property type="entry name" value="ANK_REPEAT"/>
    <property type="match status" value="4"/>
</dbReference>
<dbReference type="AlphaFoldDB" id="A0A8S4PZ50"/>
<comment type="similarity">
    <text evidence="8">Belongs to the NRARP family.</text>
</comment>
<feature type="compositionally biased region" description="Basic and acidic residues" evidence="14">
    <location>
        <begin position="466"/>
        <end position="482"/>
    </location>
</feature>
<proteinExistence type="inferred from homology"/>
<evidence type="ECO:0000256" key="8">
    <source>
        <dbReference type="ARBA" id="ARBA00038386"/>
    </source>
</evidence>
<feature type="compositionally biased region" description="Polar residues" evidence="14">
    <location>
        <begin position="933"/>
        <end position="945"/>
    </location>
</feature>
<dbReference type="GO" id="GO:0004857">
    <property type="term" value="F:enzyme inhibitor activity"/>
    <property type="evidence" value="ECO:0007669"/>
    <property type="project" value="TreeGrafter"/>
</dbReference>
<keyword evidence="7" id="KW-0206">Cytoskeleton</keyword>
<sequence>MADGEKQKSALFRRHEQILRWKDSDTVNEPLKIRKPKVKFQDGCVFLAACSSGDTDEVKALLSRGADINTANVDGLTALHQACIDDNIAIVEFLVENGADINVCDNEGWTPLHATASCGFLDIAEYLIKGGCDLANVNSDGDLALDIADTQAMEECLEREMEKQGIDAESARNWEENRMLQDANSWLNSEEIIPHREPKSEATPLHVASAKGYLKVMDVLLKLGVDVDAKDADGWTPLHAAVHWGQEEACKVLVEHMADMEAKNNAGLSVFDEADTDMLKLLIELKKKQTTLKDKKDVIQTKVPPPLKRRTSITRMSVDQKQNVVIKNLEEEREQLERGLFKKEDRKTMSSSSSSEESSSDSETEKQNAINKKTTLTSNNHALDTNSSTTFQKATTETPKIEESSEISKPSSPKITDLATTKKEEIVKKKDDILELKKETDKDETEEITKDKEQEKISSPNPHRQPLHDSSQRDITLRDTLKDSSQGDIISKNDVKSQGDMTSKKAKDPISKTISDPGSFRNPQGVSALTNKTQLPRHESIGSGDGPGSWRAGLRKTPSSSAVPEGKAAKDELLEKLSRSASSPRLAGDQDRTSRRPYSTSDLRDPASKDRFLSYQNRFTTLTNSSSAVPPARQSSYVPLSRRRQLEAELKAAESESRVTTTPSINSTTTTTTSRGSRAYEPPKRDEEAETQRKARAKKARETRRSTQGVTKEDLALAQQTLQFADKSKIESTSKIEEENKSDKENKPDATTVTRRSKYLDDKKSTNEDDSRTSYRRSSRNNDRDTLSTDTNTTNTTSAYIPRSLRNSNLTATTTNSTTTSSTTSSTTTSIASKAEPTGTTTTTTPAYTRRYQRNHEEDIKEEEDTTPKSSAIRARRNRKERRPTGITYGDEETKDEKEKGKESEEEKKDTSSGSRYSSRYSSTDTPSTDRYASTTGRSASSDRPSSYAGYSRQPVTSTSEKDFKKLYEEEKSEHEKSKEELKATQRELRETKLELDRIRRGERMATESVSDRRERRQLERKLSEMEEEVKLMEQLKQDNQRLKEENGALIRVISKLSK</sequence>
<dbReference type="GO" id="GO:0005737">
    <property type="term" value="C:cytoplasm"/>
    <property type="evidence" value="ECO:0007669"/>
    <property type="project" value="TreeGrafter"/>
</dbReference>
<gene>
    <name evidence="16" type="ORF">OFUS_LOCUS23270</name>
</gene>
<evidence type="ECO:0000256" key="1">
    <source>
        <dbReference type="ARBA" id="ARBA00004245"/>
    </source>
</evidence>
<evidence type="ECO:0000313" key="16">
    <source>
        <dbReference type="EMBL" id="CAH1799232.1"/>
    </source>
</evidence>
<feature type="compositionally biased region" description="Polar residues" evidence="14">
    <location>
        <begin position="614"/>
        <end position="638"/>
    </location>
</feature>
<dbReference type="FunFam" id="1.25.40.20:FF:000007">
    <property type="entry name" value="Phosphatase 1 regulatory subunit 12A"/>
    <property type="match status" value="1"/>
</dbReference>
<dbReference type="FunFam" id="1.25.40.20:FF:000004">
    <property type="entry name" value="Phosphatase 1 regulatory subunit 12A"/>
    <property type="match status" value="1"/>
</dbReference>
<dbReference type="GO" id="GO:0019208">
    <property type="term" value="F:phosphatase regulator activity"/>
    <property type="evidence" value="ECO:0007669"/>
    <property type="project" value="InterPro"/>
</dbReference>
<dbReference type="SMART" id="SM00248">
    <property type="entry name" value="ANK"/>
    <property type="match status" value="5"/>
</dbReference>
<evidence type="ECO:0000256" key="9">
    <source>
        <dbReference type="ARBA" id="ARBA00059024"/>
    </source>
</evidence>
<evidence type="ECO:0000256" key="5">
    <source>
        <dbReference type="ARBA" id="ARBA00022737"/>
    </source>
</evidence>
<keyword evidence="6 13" id="KW-0040">ANK repeat</keyword>
<keyword evidence="17" id="KW-1185">Reference proteome</keyword>
<keyword evidence="5" id="KW-0677">Repeat</keyword>
<evidence type="ECO:0000256" key="14">
    <source>
        <dbReference type="SAM" id="MobiDB-lite"/>
    </source>
</evidence>
<feature type="compositionally biased region" description="Basic and acidic residues" evidence="14">
    <location>
        <begin position="895"/>
        <end position="911"/>
    </location>
</feature>
<evidence type="ECO:0000313" key="17">
    <source>
        <dbReference type="Proteomes" id="UP000749559"/>
    </source>
</evidence>
<feature type="compositionally biased region" description="Basic and acidic residues" evidence="14">
    <location>
        <begin position="758"/>
        <end position="773"/>
    </location>
</feature>
<evidence type="ECO:0000256" key="2">
    <source>
        <dbReference type="ARBA" id="ARBA00022473"/>
    </source>
</evidence>
<feature type="compositionally biased region" description="Basic and acidic residues" evidence="14">
    <location>
        <begin position="602"/>
        <end position="612"/>
    </location>
</feature>
<keyword evidence="2" id="KW-0217">Developmental protein</keyword>
<keyword evidence="4" id="KW-0597">Phosphoprotein</keyword>
<dbReference type="Proteomes" id="UP000749559">
    <property type="component" value="Unassembled WGS sequence"/>
</dbReference>
<evidence type="ECO:0000256" key="6">
    <source>
        <dbReference type="ARBA" id="ARBA00023043"/>
    </source>
</evidence>
<evidence type="ECO:0000256" key="13">
    <source>
        <dbReference type="PROSITE-ProRule" id="PRU00023"/>
    </source>
</evidence>
<dbReference type="GO" id="GO:0007165">
    <property type="term" value="P:signal transduction"/>
    <property type="evidence" value="ECO:0007669"/>
    <property type="project" value="InterPro"/>
</dbReference>
<name>A0A8S4PZ50_OWEFU</name>
<comment type="subunit">
    <text evidence="10">PP1 comprises a catalytic subunit, PPP1CA, PPP1CB or PPP1CC, and one or several targeting or regulatory subunits. PPP1R12B mediates binding to myosin. Isoform 3 and isoform 4 bind PPP1R12A, but not isoform 1 of PPP1R12B itself. Binds IL16.</text>
</comment>
<dbReference type="InterPro" id="IPR051226">
    <property type="entry name" value="PP1_Regulatory_Subunit"/>
</dbReference>
<evidence type="ECO:0000256" key="12">
    <source>
        <dbReference type="ARBA" id="ARBA00083252"/>
    </source>
</evidence>
<feature type="compositionally biased region" description="Low complexity" evidence="14">
    <location>
        <begin position="660"/>
        <end position="674"/>
    </location>
</feature>
<feature type="compositionally biased region" description="Polar residues" evidence="14">
    <location>
        <begin position="367"/>
        <end position="394"/>
    </location>
</feature>
<dbReference type="Gene3D" id="1.25.40.20">
    <property type="entry name" value="Ankyrin repeat-containing domain"/>
    <property type="match status" value="2"/>
</dbReference>
<feature type="compositionally biased region" description="Basic and acidic residues" evidence="14">
    <location>
        <begin position="567"/>
        <end position="578"/>
    </location>
</feature>
<accession>A0A8S4PZ50</accession>
<feature type="repeat" description="ANK" evidence="13">
    <location>
        <begin position="107"/>
        <end position="139"/>
    </location>
</feature>
<evidence type="ECO:0000256" key="7">
    <source>
        <dbReference type="ARBA" id="ARBA00023212"/>
    </source>
</evidence>
<feature type="compositionally biased region" description="Low complexity" evidence="14">
    <location>
        <begin position="407"/>
        <end position="416"/>
    </location>
</feature>
<feature type="compositionally biased region" description="Polar residues" evidence="14">
    <location>
        <begin position="512"/>
        <end position="534"/>
    </location>
</feature>
<organism evidence="16 17">
    <name type="scientific">Owenia fusiformis</name>
    <name type="common">Polychaete worm</name>
    <dbReference type="NCBI Taxonomy" id="6347"/>
    <lineage>
        <taxon>Eukaryota</taxon>
        <taxon>Metazoa</taxon>
        <taxon>Spiralia</taxon>
        <taxon>Lophotrochozoa</taxon>
        <taxon>Annelida</taxon>
        <taxon>Polychaeta</taxon>
        <taxon>Sedentaria</taxon>
        <taxon>Canalipalpata</taxon>
        <taxon>Sabellida</taxon>
        <taxon>Oweniida</taxon>
        <taxon>Oweniidae</taxon>
        <taxon>Owenia</taxon>
    </lineage>
</organism>
<feature type="compositionally biased region" description="Low complexity" evidence="14">
    <location>
        <begin position="807"/>
        <end position="830"/>
    </location>
</feature>
<feature type="compositionally biased region" description="Basic and acidic residues" evidence="14">
    <location>
        <begin position="420"/>
        <end position="456"/>
    </location>
</feature>
<feature type="region of interest" description="Disordered" evidence="14">
    <location>
        <begin position="729"/>
        <end position="984"/>
    </location>
</feature>
<dbReference type="InterPro" id="IPR017401">
    <property type="entry name" value="MYPT1/MYPT2/Mbs85"/>
</dbReference>
<feature type="compositionally biased region" description="Basic and acidic residues" evidence="14">
    <location>
        <begin position="960"/>
        <end position="984"/>
    </location>
</feature>
<evidence type="ECO:0000259" key="15">
    <source>
        <dbReference type="Pfam" id="PF15898"/>
    </source>
</evidence>
<dbReference type="InterPro" id="IPR002110">
    <property type="entry name" value="Ankyrin_rpt"/>
</dbReference>
<dbReference type="SUPFAM" id="SSF48403">
    <property type="entry name" value="Ankyrin repeat"/>
    <property type="match status" value="1"/>
</dbReference>
<reference evidence="16" key="1">
    <citation type="submission" date="2022-03" db="EMBL/GenBank/DDBJ databases">
        <authorList>
            <person name="Martin C."/>
        </authorList>
    </citation>
    <scope>NUCLEOTIDE SEQUENCE</scope>
</reference>
<evidence type="ECO:0000256" key="4">
    <source>
        <dbReference type="ARBA" id="ARBA00022553"/>
    </source>
</evidence>
<feature type="compositionally biased region" description="Basic and acidic residues" evidence="14">
    <location>
        <begin position="729"/>
        <end position="748"/>
    </location>
</feature>
<evidence type="ECO:0000256" key="11">
    <source>
        <dbReference type="ARBA" id="ARBA00072757"/>
    </source>
</evidence>
<feature type="compositionally biased region" description="Basic and acidic residues" evidence="14">
    <location>
        <begin position="491"/>
        <end position="510"/>
    </location>
</feature>
<feature type="compositionally biased region" description="Low complexity" evidence="14">
    <location>
        <begin position="912"/>
        <end position="932"/>
    </location>
</feature>
<dbReference type="Pfam" id="PF12796">
    <property type="entry name" value="Ank_2"/>
    <property type="match status" value="2"/>
</dbReference>
<dbReference type="Gene3D" id="6.10.250.1820">
    <property type="match status" value="1"/>
</dbReference>
<dbReference type="PIRSF" id="PIRSF038141">
    <property type="entry name" value="PP1_12ABC_vert"/>
    <property type="match status" value="1"/>
</dbReference>
<dbReference type="EMBL" id="CAIIXF020000011">
    <property type="protein sequence ID" value="CAH1799232.1"/>
    <property type="molecule type" value="Genomic_DNA"/>
</dbReference>
<dbReference type="CDD" id="cd21930">
    <property type="entry name" value="IPD_PPP1R12"/>
    <property type="match status" value="1"/>
</dbReference>
<dbReference type="PANTHER" id="PTHR24179:SF21">
    <property type="entry name" value="MYOSIN BINDING SUBUNIT, ISOFORM O"/>
    <property type="match status" value="1"/>
</dbReference>
<comment type="subcellular location">
    <subcellularLocation>
        <location evidence="1">Cytoplasm</location>
        <location evidence="1">Cytoskeleton</location>
    </subcellularLocation>
</comment>
<feature type="region of interest" description="Disordered" evidence="14">
    <location>
        <begin position="337"/>
        <end position="714"/>
    </location>
</feature>